<sequence>MRRGLFLLIPVLIIGLIFSPCAWSKAKSIKIGINAPLTGDIPKVGEGTKFAARMWLEDVNAAGGLKIGKKKYPVELVIEDNESKAESAVKVNTKMITEDEVLVIVGPQASKQAIPAGGVANNYKTPMISPWSTNPDTTKDRPFVFRGCFLDPFQGPVLANFIKEEFGYTKAAVLYDVASDYPKGLAEFFKAAWEKVNGPGSVVAFESFTTKDVDFSSQLTKIKNTGAQILFTPQYYNEVALIVKQAHELGWDKPIVGSDSWGSAELIEHCGKDCYGLFFSTHYAAAGAKGATKAFIDRYNKKYGYVPDDVGALTWDALHIVQKAIESCGKITGNIEKDRQCVRDAMAKIKEFDGITGKMTFTEDGDPIKCAVIVKISEKGEFEFYKSICP</sequence>
<name>A0A8J6NRN2_9BACT</name>
<proteinExistence type="inferred from homology"/>
<dbReference type="Proteomes" id="UP000603434">
    <property type="component" value="Unassembled WGS sequence"/>
</dbReference>
<evidence type="ECO:0000313" key="4">
    <source>
        <dbReference type="EMBL" id="MBC8361030.1"/>
    </source>
</evidence>
<dbReference type="Gene3D" id="3.40.50.2300">
    <property type="match status" value="2"/>
</dbReference>
<evidence type="ECO:0000256" key="1">
    <source>
        <dbReference type="ARBA" id="ARBA00010062"/>
    </source>
</evidence>
<dbReference type="EMBL" id="JACNJH010000117">
    <property type="protein sequence ID" value="MBC8361030.1"/>
    <property type="molecule type" value="Genomic_DNA"/>
</dbReference>
<dbReference type="InterPro" id="IPR051010">
    <property type="entry name" value="BCAA_transport"/>
</dbReference>
<dbReference type="CDD" id="cd06347">
    <property type="entry name" value="PBP1_ABC_LivK_ligand_binding-like"/>
    <property type="match status" value="1"/>
</dbReference>
<dbReference type="SUPFAM" id="SSF53822">
    <property type="entry name" value="Periplasmic binding protein-like I"/>
    <property type="match status" value="1"/>
</dbReference>
<gene>
    <name evidence="4" type="ORF">H8E23_06510</name>
</gene>
<keyword evidence="2" id="KW-0732">Signal</keyword>
<evidence type="ECO:0000256" key="2">
    <source>
        <dbReference type="ARBA" id="ARBA00022729"/>
    </source>
</evidence>
<evidence type="ECO:0000259" key="3">
    <source>
        <dbReference type="Pfam" id="PF13458"/>
    </source>
</evidence>
<dbReference type="PANTHER" id="PTHR30483">
    <property type="entry name" value="LEUCINE-SPECIFIC-BINDING PROTEIN"/>
    <property type="match status" value="1"/>
</dbReference>
<dbReference type="Pfam" id="PF13458">
    <property type="entry name" value="Peripla_BP_6"/>
    <property type="match status" value="1"/>
</dbReference>
<organism evidence="4 5">
    <name type="scientific">Candidatus Desulfatibia profunda</name>
    <dbReference type="NCBI Taxonomy" id="2841695"/>
    <lineage>
        <taxon>Bacteria</taxon>
        <taxon>Pseudomonadati</taxon>
        <taxon>Thermodesulfobacteriota</taxon>
        <taxon>Desulfobacteria</taxon>
        <taxon>Desulfobacterales</taxon>
        <taxon>Desulfobacterales incertae sedis</taxon>
        <taxon>Candidatus Desulfatibia</taxon>
    </lineage>
</organism>
<dbReference type="PANTHER" id="PTHR30483:SF6">
    <property type="entry name" value="PERIPLASMIC BINDING PROTEIN OF ABC TRANSPORTER FOR NATURAL AMINO ACIDS"/>
    <property type="match status" value="1"/>
</dbReference>
<reference evidence="4 5" key="1">
    <citation type="submission" date="2020-08" db="EMBL/GenBank/DDBJ databases">
        <title>Bridging the membrane lipid divide: bacteria of the FCB group superphylum have the potential to synthesize archaeal ether lipids.</title>
        <authorList>
            <person name="Villanueva L."/>
            <person name="Von Meijenfeldt F.A.B."/>
            <person name="Westbye A.B."/>
            <person name="Yadav S."/>
            <person name="Hopmans E.C."/>
            <person name="Dutilh B.E."/>
            <person name="Sinninghe Damste J.S."/>
        </authorList>
    </citation>
    <scope>NUCLEOTIDE SEQUENCE [LARGE SCALE GENOMIC DNA]</scope>
    <source>
        <strain evidence="4">NIOZ-UU30</strain>
    </source>
</reference>
<comment type="similarity">
    <text evidence="1">Belongs to the leucine-binding protein family.</text>
</comment>
<protein>
    <submittedName>
        <fullName evidence="4">ABC transporter substrate-binding protein</fullName>
    </submittedName>
</protein>
<dbReference type="InterPro" id="IPR028082">
    <property type="entry name" value="Peripla_BP_I"/>
</dbReference>
<dbReference type="InterPro" id="IPR028081">
    <property type="entry name" value="Leu-bd"/>
</dbReference>
<evidence type="ECO:0000313" key="5">
    <source>
        <dbReference type="Proteomes" id="UP000603434"/>
    </source>
</evidence>
<dbReference type="AlphaFoldDB" id="A0A8J6NRN2"/>
<comment type="caution">
    <text evidence="4">The sequence shown here is derived from an EMBL/GenBank/DDBJ whole genome shotgun (WGS) entry which is preliminary data.</text>
</comment>
<feature type="domain" description="Leucine-binding protein" evidence="3">
    <location>
        <begin position="28"/>
        <end position="380"/>
    </location>
</feature>
<accession>A0A8J6NRN2</accession>